<protein>
    <recommendedName>
        <fullName evidence="4">KfrA N-terminal DNA-binding domain-containing protein</fullName>
    </recommendedName>
</protein>
<accession>A0ABQ4R0C6</accession>
<keyword evidence="3" id="KW-1185">Reference proteome</keyword>
<feature type="region of interest" description="Disordered" evidence="1">
    <location>
        <begin position="1"/>
        <end position="25"/>
    </location>
</feature>
<dbReference type="RefSeq" id="WP_128562103.1">
    <property type="nucleotide sequence ID" value="NZ_BPQH01000012.1"/>
</dbReference>
<dbReference type="Proteomes" id="UP001055167">
    <property type="component" value="Unassembled WGS sequence"/>
</dbReference>
<sequence length="159" mass="17625">MSEFFSEISEKPSERSEHPPETRRMTTLEEAAFLIKDVAEPRPAGDSVKAAIDRAARRVSAFLQEPMRYGRAEDIWRREARRISAEEMDALRAAHAQRQRALADQGCAVAEVADRLEHLVALCDAGEARLAVDQLRCAARAARRSANALGRLADARAEA</sequence>
<name>A0ABQ4R0C6_9HYPH</name>
<comment type="caution">
    <text evidence="2">The sequence shown here is derived from an EMBL/GenBank/DDBJ whole genome shotgun (WGS) entry which is preliminary data.</text>
</comment>
<reference evidence="2" key="1">
    <citation type="journal article" date="2021" name="Front. Microbiol.">
        <title>Comprehensive Comparative Genomics and Phenotyping of Methylobacterium Species.</title>
        <authorList>
            <person name="Alessa O."/>
            <person name="Ogura Y."/>
            <person name="Fujitani Y."/>
            <person name="Takami H."/>
            <person name="Hayashi T."/>
            <person name="Sahin N."/>
            <person name="Tani A."/>
        </authorList>
    </citation>
    <scope>NUCLEOTIDE SEQUENCE</scope>
    <source>
        <strain evidence="2">KCTC 52305</strain>
    </source>
</reference>
<evidence type="ECO:0000313" key="2">
    <source>
        <dbReference type="EMBL" id="GJD51106.1"/>
    </source>
</evidence>
<evidence type="ECO:0000256" key="1">
    <source>
        <dbReference type="SAM" id="MobiDB-lite"/>
    </source>
</evidence>
<feature type="compositionally biased region" description="Basic and acidic residues" evidence="1">
    <location>
        <begin position="8"/>
        <end position="25"/>
    </location>
</feature>
<evidence type="ECO:0000313" key="3">
    <source>
        <dbReference type="Proteomes" id="UP001055167"/>
    </source>
</evidence>
<organism evidence="2 3">
    <name type="scientific">Methylobacterium crusticola</name>
    <dbReference type="NCBI Taxonomy" id="1697972"/>
    <lineage>
        <taxon>Bacteria</taxon>
        <taxon>Pseudomonadati</taxon>
        <taxon>Pseudomonadota</taxon>
        <taxon>Alphaproteobacteria</taxon>
        <taxon>Hyphomicrobiales</taxon>
        <taxon>Methylobacteriaceae</taxon>
        <taxon>Methylobacterium</taxon>
    </lineage>
</organism>
<dbReference type="EMBL" id="BPQH01000012">
    <property type="protein sequence ID" value="GJD51106.1"/>
    <property type="molecule type" value="Genomic_DNA"/>
</dbReference>
<reference evidence="2" key="2">
    <citation type="submission" date="2021-08" db="EMBL/GenBank/DDBJ databases">
        <authorList>
            <person name="Tani A."/>
            <person name="Ola A."/>
            <person name="Ogura Y."/>
            <person name="Katsura K."/>
            <person name="Hayashi T."/>
        </authorList>
    </citation>
    <scope>NUCLEOTIDE SEQUENCE</scope>
    <source>
        <strain evidence="2">KCTC 52305</strain>
    </source>
</reference>
<evidence type="ECO:0008006" key="4">
    <source>
        <dbReference type="Google" id="ProtNLM"/>
    </source>
</evidence>
<gene>
    <name evidence="2" type="ORF">OPKNFCMD_3857</name>
</gene>
<proteinExistence type="predicted"/>